<organism evidence="8 9">
    <name type="scientific">Polaribacter irgensii 23-P</name>
    <dbReference type="NCBI Taxonomy" id="313594"/>
    <lineage>
        <taxon>Bacteria</taxon>
        <taxon>Pseudomonadati</taxon>
        <taxon>Bacteroidota</taxon>
        <taxon>Flavobacteriia</taxon>
        <taxon>Flavobacteriales</taxon>
        <taxon>Flavobacteriaceae</taxon>
    </lineage>
</organism>
<protein>
    <recommendedName>
        <fullName evidence="4 7">dTDP-4-dehydrorhamnose 3,5-epimerase</fullName>
        <ecNumber evidence="3 7">5.1.3.13</ecNumber>
    </recommendedName>
    <alternativeName>
        <fullName evidence="7">Thymidine diphospho-4-keto-rhamnose 3,5-epimerase</fullName>
    </alternativeName>
</protein>
<dbReference type="SUPFAM" id="SSF51182">
    <property type="entry name" value="RmlC-like cupins"/>
    <property type="match status" value="1"/>
</dbReference>
<evidence type="ECO:0000256" key="3">
    <source>
        <dbReference type="ARBA" id="ARBA00012098"/>
    </source>
</evidence>
<dbReference type="GO" id="GO:0005829">
    <property type="term" value="C:cytosol"/>
    <property type="evidence" value="ECO:0007669"/>
    <property type="project" value="TreeGrafter"/>
</dbReference>
<dbReference type="STRING" id="313594.PI23P_06630"/>
<comment type="function">
    <text evidence="2 7">Catalyzes the epimerization of the C3' and C5'positions of dTDP-6-deoxy-D-xylo-4-hexulose, forming dTDP-6-deoxy-L-lyxo-4-hexulose.</text>
</comment>
<sequence length="184" mass="21244">MKFIKTEIQDVYIIEPSIFGDERGYFLESFNLEKFEENIYPIKFLQDNESKSSKGVLRGLHFQKTPFDQAKLVRCIVGRVMDVAVDLRKGSPTYGKHVAIELSGENKKQLFVPRGFAHGFSVLSETAVFAYKVDNTYAPEYDFGIRYNDEDLNIDWGLAENEVQLSEKDKDLPFFKNLDSPFNF</sequence>
<comment type="subunit">
    <text evidence="7">Homodimer.</text>
</comment>
<accession>A4BYN5</accession>
<dbReference type="UniPathway" id="UPA00124"/>
<evidence type="ECO:0000256" key="6">
    <source>
        <dbReference type="PIRSR" id="PIRSR600888-3"/>
    </source>
</evidence>
<dbReference type="AlphaFoldDB" id="A4BYN5"/>
<dbReference type="InterPro" id="IPR014710">
    <property type="entry name" value="RmlC-like_jellyroll"/>
</dbReference>
<evidence type="ECO:0000313" key="8">
    <source>
        <dbReference type="EMBL" id="EAR12278.1"/>
    </source>
</evidence>
<dbReference type="HOGENOM" id="CLU_090940_1_1_10"/>
<comment type="catalytic activity">
    <reaction evidence="1 7">
        <text>dTDP-4-dehydro-6-deoxy-alpha-D-glucose = dTDP-4-dehydro-beta-L-rhamnose</text>
        <dbReference type="Rhea" id="RHEA:16969"/>
        <dbReference type="ChEBI" id="CHEBI:57649"/>
        <dbReference type="ChEBI" id="CHEBI:62830"/>
        <dbReference type="EC" id="5.1.3.13"/>
    </reaction>
</comment>
<dbReference type="EMBL" id="AAOG01000002">
    <property type="protein sequence ID" value="EAR12278.1"/>
    <property type="molecule type" value="Genomic_DNA"/>
</dbReference>
<dbReference type="GO" id="GO:0008830">
    <property type="term" value="F:dTDP-4-dehydrorhamnose 3,5-epimerase activity"/>
    <property type="evidence" value="ECO:0007669"/>
    <property type="project" value="UniProtKB-UniRule"/>
</dbReference>
<dbReference type="PANTHER" id="PTHR21047">
    <property type="entry name" value="DTDP-6-DEOXY-D-GLUCOSE-3,5 EPIMERASE"/>
    <property type="match status" value="1"/>
</dbReference>
<dbReference type="InterPro" id="IPR011051">
    <property type="entry name" value="RmlC_Cupin_sf"/>
</dbReference>
<name>A4BYN5_9FLAO</name>
<dbReference type="OrthoDB" id="9800680at2"/>
<evidence type="ECO:0000256" key="5">
    <source>
        <dbReference type="PIRSR" id="PIRSR600888-1"/>
    </source>
</evidence>
<evidence type="ECO:0000313" key="9">
    <source>
        <dbReference type="Proteomes" id="UP000003053"/>
    </source>
</evidence>
<dbReference type="GO" id="GO:0000271">
    <property type="term" value="P:polysaccharide biosynthetic process"/>
    <property type="evidence" value="ECO:0007669"/>
    <property type="project" value="TreeGrafter"/>
</dbReference>
<keyword evidence="9" id="KW-1185">Reference proteome</keyword>
<evidence type="ECO:0000256" key="2">
    <source>
        <dbReference type="ARBA" id="ARBA00001997"/>
    </source>
</evidence>
<dbReference type="Proteomes" id="UP000003053">
    <property type="component" value="Unassembled WGS sequence"/>
</dbReference>
<keyword evidence="7" id="KW-0413">Isomerase</keyword>
<comment type="pathway">
    <text evidence="7">Carbohydrate biosynthesis; dTDP-L-rhamnose biosynthesis.</text>
</comment>
<evidence type="ECO:0000256" key="4">
    <source>
        <dbReference type="ARBA" id="ARBA00019595"/>
    </source>
</evidence>
<gene>
    <name evidence="8" type="ORF">PI23P_06630</name>
</gene>
<comment type="similarity">
    <text evidence="7">Belongs to the dTDP-4-dehydrorhamnose 3,5-epimerase family.</text>
</comment>
<feature type="active site" description="Proton donor" evidence="5">
    <location>
        <position position="131"/>
    </location>
</feature>
<evidence type="ECO:0000256" key="7">
    <source>
        <dbReference type="RuleBase" id="RU364069"/>
    </source>
</evidence>
<evidence type="ECO:0000256" key="1">
    <source>
        <dbReference type="ARBA" id="ARBA00001298"/>
    </source>
</evidence>
<dbReference type="InterPro" id="IPR000888">
    <property type="entry name" value="RmlC-like"/>
</dbReference>
<reference evidence="8 9" key="1">
    <citation type="submission" date="2006-02" db="EMBL/GenBank/DDBJ databases">
        <authorList>
            <person name="Murray A."/>
            <person name="Staley J."/>
            <person name="Ferriera S."/>
            <person name="Johnson J."/>
            <person name="Kravitz S."/>
            <person name="Halpern A."/>
            <person name="Remington K."/>
            <person name="Beeson K."/>
            <person name="Tran B."/>
            <person name="Rogers Y.-H."/>
            <person name="Friedman R."/>
            <person name="Venter J.C."/>
        </authorList>
    </citation>
    <scope>NUCLEOTIDE SEQUENCE [LARGE SCALE GENOMIC DNA]</scope>
    <source>
        <strain evidence="8 9">23-P</strain>
    </source>
</reference>
<dbReference type="PANTHER" id="PTHR21047:SF2">
    <property type="entry name" value="THYMIDINE DIPHOSPHO-4-KETO-RHAMNOSE 3,5-EPIMERASE"/>
    <property type="match status" value="1"/>
</dbReference>
<feature type="active site" description="Proton acceptor" evidence="5">
    <location>
        <position position="61"/>
    </location>
</feature>
<dbReference type="CDD" id="cd00438">
    <property type="entry name" value="cupin_RmlC"/>
    <property type="match status" value="1"/>
</dbReference>
<dbReference type="Pfam" id="PF00908">
    <property type="entry name" value="dTDP_sugar_isom"/>
    <property type="match status" value="1"/>
</dbReference>
<dbReference type="EC" id="5.1.3.13" evidence="3 7"/>
<dbReference type="Gene3D" id="2.60.120.10">
    <property type="entry name" value="Jelly Rolls"/>
    <property type="match status" value="1"/>
</dbReference>
<comment type="caution">
    <text evidence="8">The sequence shown here is derived from an EMBL/GenBank/DDBJ whole genome shotgun (WGS) entry which is preliminary data.</text>
</comment>
<dbReference type="RefSeq" id="WP_004569946.1">
    <property type="nucleotide sequence ID" value="NZ_CH724148.1"/>
</dbReference>
<dbReference type="NCBIfam" id="TIGR01221">
    <property type="entry name" value="rmlC"/>
    <property type="match status" value="1"/>
</dbReference>
<dbReference type="GO" id="GO:0019305">
    <property type="term" value="P:dTDP-rhamnose biosynthetic process"/>
    <property type="evidence" value="ECO:0007669"/>
    <property type="project" value="UniProtKB-UniRule"/>
</dbReference>
<dbReference type="eggNOG" id="COG1898">
    <property type="taxonomic scope" value="Bacteria"/>
</dbReference>
<proteinExistence type="inferred from homology"/>
<feature type="site" description="Participates in a stacking interaction with the thymidine ring of dTDP-4-oxo-6-deoxyglucose" evidence="6">
    <location>
        <position position="137"/>
    </location>
</feature>